<feature type="compositionally biased region" description="Basic and acidic residues" evidence="1">
    <location>
        <begin position="249"/>
        <end position="265"/>
    </location>
</feature>
<organism evidence="3 4">
    <name type="scientific">Pleomassaria siparia CBS 279.74</name>
    <dbReference type="NCBI Taxonomy" id="1314801"/>
    <lineage>
        <taxon>Eukaryota</taxon>
        <taxon>Fungi</taxon>
        <taxon>Dikarya</taxon>
        <taxon>Ascomycota</taxon>
        <taxon>Pezizomycotina</taxon>
        <taxon>Dothideomycetes</taxon>
        <taxon>Pleosporomycetidae</taxon>
        <taxon>Pleosporales</taxon>
        <taxon>Pleomassariaceae</taxon>
        <taxon>Pleomassaria</taxon>
    </lineage>
</organism>
<dbReference type="Pfam" id="PF11500">
    <property type="entry name" value="Cut12"/>
    <property type="match status" value="1"/>
</dbReference>
<dbReference type="EMBL" id="MU005764">
    <property type="protein sequence ID" value="KAF2715269.1"/>
    <property type="molecule type" value="Genomic_DNA"/>
</dbReference>
<evidence type="ECO:0000313" key="3">
    <source>
        <dbReference type="EMBL" id="KAF2715269.1"/>
    </source>
</evidence>
<sequence length="632" mass="70553">MFSWITGPRITNVIEDLQTDPAYDTTFIEPPETPAHQFAVKAFKHAIFGTPATEEMANPNNKIERKAKLDAAKPKFPAPKDNAPLASPAKQPGGILMTPGTISKGRNKTVSFGSQVVDNEGKESNVEKSGIPNDCPGKFPSPFTPGTELKADVDKDKKKPNSKLTAALLDARSTPQPRSAKKTKAKDDSDITIDVTAPRSESGKYWKEQYENYAEKSEKETKKLIAKQQLAKNFAKKKDAEMTEVSSRLNEERKRFRQRERELEQQNKDYQERLRVALADNTAASVEISALKNRVSILEKSVVASSSQAHSTKASFSIFEDVSKDSTPIHSDRHQVLDVRKREPMDPPPIILGRPVQSTCIPPGDKENSPRKQRRTRRQTLPDASPQPATSQPVVYDITTESAEPLSLRPLQPFARSTLTVRSPEHTTKSPFNSRRPDITKENLPPKSPVPILSSPLPQPSPDPWMSLDNSPLPKMDRLAFPITNGTSYSRPAKSSQPKPTHHRVSKSVSHVNTNVFMESAIHAEKPTHRENKLSVRRAEEDAMEKNMIQDEDAELPAKVFESLIEESGSKNSKTDVAKTRSDRNNHMSAPKDKNNVSSSSADRREPHLLPVDRKEQARRRLAERKQKRIGA</sequence>
<dbReference type="InterPro" id="IPR021589">
    <property type="entry name" value="Cut12"/>
</dbReference>
<reference evidence="3" key="1">
    <citation type="journal article" date="2020" name="Stud. Mycol.">
        <title>101 Dothideomycetes genomes: a test case for predicting lifestyles and emergence of pathogens.</title>
        <authorList>
            <person name="Haridas S."/>
            <person name="Albert R."/>
            <person name="Binder M."/>
            <person name="Bloem J."/>
            <person name="Labutti K."/>
            <person name="Salamov A."/>
            <person name="Andreopoulos B."/>
            <person name="Baker S."/>
            <person name="Barry K."/>
            <person name="Bills G."/>
            <person name="Bluhm B."/>
            <person name="Cannon C."/>
            <person name="Castanera R."/>
            <person name="Culley D."/>
            <person name="Daum C."/>
            <person name="Ezra D."/>
            <person name="Gonzalez J."/>
            <person name="Henrissat B."/>
            <person name="Kuo A."/>
            <person name="Liang C."/>
            <person name="Lipzen A."/>
            <person name="Lutzoni F."/>
            <person name="Magnuson J."/>
            <person name="Mondo S."/>
            <person name="Nolan M."/>
            <person name="Ohm R."/>
            <person name="Pangilinan J."/>
            <person name="Park H.-J."/>
            <person name="Ramirez L."/>
            <person name="Alfaro M."/>
            <person name="Sun H."/>
            <person name="Tritt A."/>
            <person name="Yoshinaga Y."/>
            <person name="Zwiers L.-H."/>
            <person name="Turgeon B."/>
            <person name="Goodwin S."/>
            <person name="Spatafora J."/>
            <person name="Crous P."/>
            <person name="Grigoriev I."/>
        </authorList>
    </citation>
    <scope>NUCLEOTIDE SEQUENCE</scope>
    <source>
        <strain evidence="3">CBS 279.74</strain>
    </source>
</reference>
<evidence type="ECO:0000259" key="2">
    <source>
        <dbReference type="Pfam" id="PF11500"/>
    </source>
</evidence>
<feature type="compositionally biased region" description="Polar residues" evidence="1">
    <location>
        <begin position="488"/>
        <end position="499"/>
    </location>
</feature>
<protein>
    <recommendedName>
        <fullName evidence="2">Spindle pole body-associated protein cut12 domain-containing protein</fullName>
    </recommendedName>
</protein>
<feature type="region of interest" description="Disordered" evidence="1">
    <location>
        <begin position="74"/>
        <end position="196"/>
    </location>
</feature>
<accession>A0A6G1KQZ4</accession>
<feature type="compositionally biased region" description="Basic and acidic residues" evidence="1">
    <location>
        <begin position="149"/>
        <end position="159"/>
    </location>
</feature>
<evidence type="ECO:0000256" key="1">
    <source>
        <dbReference type="SAM" id="MobiDB-lite"/>
    </source>
</evidence>
<name>A0A6G1KQZ4_9PLEO</name>
<feature type="region of interest" description="Disordered" evidence="1">
    <location>
        <begin position="488"/>
        <end position="508"/>
    </location>
</feature>
<feature type="compositionally biased region" description="Basic and acidic residues" evidence="1">
    <location>
        <begin position="330"/>
        <end position="345"/>
    </location>
</feature>
<feature type="region of interest" description="Disordered" evidence="1">
    <location>
        <begin position="406"/>
        <end position="462"/>
    </location>
</feature>
<evidence type="ECO:0000313" key="4">
    <source>
        <dbReference type="Proteomes" id="UP000799428"/>
    </source>
</evidence>
<feature type="compositionally biased region" description="Basic and acidic residues" evidence="1">
    <location>
        <begin position="602"/>
        <end position="625"/>
    </location>
</feature>
<feature type="region of interest" description="Disordered" evidence="1">
    <location>
        <begin position="548"/>
        <end position="632"/>
    </location>
</feature>
<dbReference type="AlphaFoldDB" id="A0A6G1KQZ4"/>
<dbReference type="Proteomes" id="UP000799428">
    <property type="component" value="Unassembled WGS sequence"/>
</dbReference>
<feature type="region of interest" description="Disordered" evidence="1">
    <location>
        <begin position="325"/>
        <end position="394"/>
    </location>
</feature>
<feature type="region of interest" description="Disordered" evidence="1">
    <location>
        <begin position="237"/>
        <end position="265"/>
    </location>
</feature>
<proteinExistence type="predicted"/>
<keyword evidence="4" id="KW-1185">Reference proteome</keyword>
<feature type="domain" description="Spindle pole body-associated protein cut12" evidence="2">
    <location>
        <begin position="171"/>
        <end position="266"/>
    </location>
</feature>
<feature type="compositionally biased region" description="Polar residues" evidence="1">
    <location>
        <begin position="108"/>
        <end position="117"/>
    </location>
</feature>
<gene>
    <name evidence="3" type="ORF">K504DRAFT_396442</name>
</gene>
<dbReference type="OrthoDB" id="5383703at2759"/>
<feature type="compositionally biased region" description="Basic and acidic residues" evidence="1">
    <location>
        <begin position="573"/>
        <end position="595"/>
    </location>
</feature>